<dbReference type="EC" id="3.2.1.8" evidence="10"/>
<evidence type="ECO:0000256" key="5">
    <source>
        <dbReference type="ARBA" id="ARBA00022801"/>
    </source>
</evidence>
<dbReference type="InterPro" id="IPR008965">
    <property type="entry name" value="CBM2/CBM3_carb-bd_dom_sf"/>
</dbReference>
<evidence type="ECO:0000256" key="12">
    <source>
        <dbReference type="SAM" id="SignalP"/>
    </source>
</evidence>
<evidence type="ECO:0000313" key="15">
    <source>
        <dbReference type="EMBL" id="NYH55472.1"/>
    </source>
</evidence>
<dbReference type="InterPro" id="IPR044846">
    <property type="entry name" value="GH10"/>
</dbReference>
<evidence type="ECO:0000256" key="2">
    <source>
        <dbReference type="ARBA" id="ARBA00007495"/>
    </source>
</evidence>
<feature type="signal peptide" evidence="12">
    <location>
        <begin position="1"/>
        <end position="30"/>
    </location>
</feature>
<organism evidence="15 16">
    <name type="scientific">Nocardiopsis sinuspersici</name>
    <dbReference type="NCBI Taxonomy" id="501010"/>
    <lineage>
        <taxon>Bacteria</taxon>
        <taxon>Bacillati</taxon>
        <taxon>Actinomycetota</taxon>
        <taxon>Actinomycetes</taxon>
        <taxon>Streptosporangiales</taxon>
        <taxon>Nocardiopsidaceae</taxon>
        <taxon>Nocardiopsis</taxon>
    </lineage>
</organism>
<dbReference type="InterPro" id="IPR001919">
    <property type="entry name" value="CBD2"/>
</dbReference>
<sequence>MAFTKGRRRLRGRAAGAVALAVTLVTGGLAAAAHGQESTQVSAEDAVQAQAATLRDLADQRGLRMGTAVGSQHLSQSQYAQTAASEFNSITHENDLKWETVEPQRGQFNWTNADRIVDFAQQNGQMVHGHTLVWHSQLPSWVGNGNFSRSELLDVMDNHISTTVGRYSDDIATWDVVNEPIGDNAQFRDSVFYRTLGQDFIAEAFRMADRADPDARLFINDYNIDGINAKSDAYYELVKDLLAQGVPIDGIGFQGHLISGQVPSSIQQNIQRFVDLGLEVMITELDIRIQMPATEQKLEQQARDYEQVVNACYAVSGCSGVIVWGVTDAYSWVPDTFEGQGAALPIDDNYQKKPAYWAIHEALGGEPDPDPTDPPTEDPTDPPTDPPSGDCEADYTITNEWNNGFQAEVTVTAGTSLTGWTVTWSLGSGESVSHAWNASVSSSGSNVTATDAGYNGTLSAGQSTSFGFVGTHGGSVSTPQPTCTSGS</sequence>
<keyword evidence="7 10" id="KW-0326">Glycosidase</keyword>
<dbReference type="PROSITE" id="PS51760">
    <property type="entry name" value="GH10_2"/>
    <property type="match status" value="1"/>
</dbReference>
<evidence type="ECO:0000259" key="14">
    <source>
        <dbReference type="PROSITE" id="PS51760"/>
    </source>
</evidence>
<dbReference type="PROSITE" id="PS00591">
    <property type="entry name" value="GH10_1"/>
    <property type="match status" value="1"/>
</dbReference>
<keyword evidence="5 10" id="KW-0378">Hydrolase</keyword>
<evidence type="ECO:0000256" key="9">
    <source>
        <dbReference type="PROSITE-ProRule" id="PRU10061"/>
    </source>
</evidence>
<feature type="chain" id="PRO_5039292127" description="Beta-xylanase" evidence="12">
    <location>
        <begin position="31"/>
        <end position="487"/>
    </location>
</feature>
<dbReference type="Pfam" id="PF00553">
    <property type="entry name" value="CBM_2"/>
    <property type="match status" value="1"/>
</dbReference>
<comment type="catalytic activity">
    <reaction evidence="1 10">
        <text>Endohydrolysis of (1-&gt;4)-beta-D-xylosidic linkages in xylans.</text>
        <dbReference type="EC" id="3.2.1.8"/>
    </reaction>
</comment>
<dbReference type="Proteomes" id="UP000584931">
    <property type="component" value="Unassembled WGS sequence"/>
</dbReference>
<accession>A0A7Z0BND3</accession>
<dbReference type="InterPro" id="IPR017853">
    <property type="entry name" value="GH"/>
</dbReference>
<keyword evidence="3 15" id="KW-0858">Xylan degradation</keyword>
<dbReference type="PANTHER" id="PTHR31490">
    <property type="entry name" value="GLYCOSYL HYDROLASE"/>
    <property type="match status" value="1"/>
</dbReference>
<keyword evidence="6 10" id="KW-0119">Carbohydrate metabolism</keyword>
<dbReference type="GO" id="GO:0030247">
    <property type="term" value="F:polysaccharide binding"/>
    <property type="evidence" value="ECO:0007669"/>
    <property type="project" value="UniProtKB-UniRule"/>
</dbReference>
<dbReference type="SMART" id="SM00633">
    <property type="entry name" value="Glyco_10"/>
    <property type="match status" value="1"/>
</dbReference>
<dbReference type="Gene3D" id="3.20.20.80">
    <property type="entry name" value="Glycosidases"/>
    <property type="match status" value="1"/>
</dbReference>
<dbReference type="SUPFAM" id="SSF51445">
    <property type="entry name" value="(Trans)glycosidases"/>
    <property type="match status" value="1"/>
</dbReference>
<gene>
    <name evidence="15" type="ORF">HNR06_005061</name>
</gene>
<keyword evidence="8 10" id="KW-0624">Polysaccharide degradation</keyword>
<proteinExistence type="inferred from homology"/>
<dbReference type="InterPro" id="IPR031158">
    <property type="entry name" value="GH10_AS"/>
</dbReference>
<evidence type="ECO:0000256" key="6">
    <source>
        <dbReference type="ARBA" id="ARBA00023277"/>
    </source>
</evidence>
<keyword evidence="4 12" id="KW-0732">Signal</keyword>
<dbReference type="SMART" id="SM00637">
    <property type="entry name" value="CBD_II"/>
    <property type="match status" value="1"/>
</dbReference>
<dbReference type="PROSITE" id="PS51173">
    <property type="entry name" value="CBM2"/>
    <property type="match status" value="1"/>
</dbReference>
<dbReference type="InterPro" id="IPR012291">
    <property type="entry name" value="CBM2_carb-bd_dom_sf"/>
</dbReference>
<dbReference type="GO" id="GO:0031176">
    <property type="term" value="F:endo-1,4-beta-xylanase activity"/>
    <property type="evidence" value="ECO:0007669"/>
    <property type="project" value="UniProtKB-EC"/>
</dbReference>
<feature type="compositionally biased region" description="Acidic residues" evidence="11">
    <location>
        <begin position="367"/>
        <end position="380"/>
    </location>
</feature>
<dbReference type="Gene3D" id="2.60.40.290">
    <property type="match status" value="1"/>
</dbReference>
<name>A0A7Z0BND3_9ACTN</name>
<feature type="region of interest" description="Disordered" evidence="11">
    <location>
        <begin position="362"/>
        <end position="394"/>
    </location>
</feature>
<feature type="active site" description="Nucleophile" evidence="9">
    <location>
        <position position="284"/>
    </location>
</feature>
<dbReference type="EMBL" id="JACCHL010000001">
    <property type="protein sequence ID" value="NYH55472.1"/>
    <property type="molecule type" value="Genomic_DNA"/>
</dbReference>
<dbReference type="PRINTS" id="PR00134">
    <property type="entry name" value="GLHYDRLASE10"/>
</dbReference>
<protein>
    <recommendedName>
        <fullName evidence="10">Beta-xylanase</fullName>
        <ecNumber evidence="10">3.2.1.8</ecNumber>
    </recommendedName>
</protein>
<feature type="domain" description="CBM2" evidence="13">
    <location>
        <begin position="384"/>
        <end position="486"/>
    </location>
</feature>
<evidence type="ECO:0000256" key="1">
    <source>
        <dbReference type="ARBA" id="ARBA00000681"/>
    </source>
</evidence>
<dbReference type="SUPFAM" id="SSF49384">
    <property type="entry name" value="Carbohydrate-binding domain"/>
    <property type="match status" value="1"/>
</dbReference>
<evidence type="ECO:0000256" key="10">
    <source>
        <dbReference type="RuleBase" id="RU361174"/>
    </source>
</evidence>
<dbReference type="InterPro" id="IPR001000">
    <property type="entry name" value="GH10_dom"/>
</dbReference>
<evidence type="ECO:0000256" key="7">
    <source>
        <dbReference type="ARBA" id="ARBA00023295"/>
    </source>
</evidence>
<comment type="similarity">
    <text evidence="2 10">Belongs to the glycosyl hydrolase 10 (cellulase F) family.</text>
</comment>
<evidence type="ECO:0000256" key="3">
    <source>
        <dbReference type="ARBA" id="ARBA00022651"/>
    </source>
</evidence>
<comment type="caution">
    <text evidence="15">The sequence shown here is derived from an EMBL/GenBank/DDBJ whole genome shotgun (WGS) entry which is preliminary data.</text>
</comment>
<dbReference type="Pfam" id="PF00331">
    <property type="entry name" value="Glyco_hydro_10"/>
    <property type="match status" value="1"/>
</dbReference>
<reference evidence="15 16" key="1">
    <citation type="submission" date="2020-07" db="EMBL/GenBank/DDBJ databases">
        <title>Sequencing the genomes of 1000 actinobacteria strains.</title>
        <authorList>
            <person name="Klenk H.-P."/>
        </authorList>
    </citation>
    <scope>NUCLEOTIDE SEQUENCE [LARGE SCALE GENOMIC DNA]</scope>
    <source>
        <strain evidence="15 16">DSM 45278</strain>
    </source>
</reference>
<dbReference type="AlphaFoldDB" id="A0A7Z0BND3"/>
<dbReference type="PANTHER" id="PTHR31490:SF88">
    <property type="entry name" value="BETA-XYLANASE"/>
    <property type="match status" value="1"/>
</dbReference>
<dbReference type="GO" id="GO:0045493">
    <property type="term" value="P:xylan catabolic process"/>
    <property type="evidence" value="ECO:0007669"/>
    <property type="project" value="UniProtKB-KW"/>
</dbReference>
<evidence type="ECO:0000256" key="11">
    <source>
        <dbReference type="SAM" id="MobiDB-lite"/>
    </source>
</evidence>
<evidence type="ECO:0000256" key="8">
    <source>
        <dbReference type="ARBA" id="ARBA00023326"/>
    </source>
</evidence>
<dbReference type="RefSeq" id="WP_179811526.1">
    <property type="nucleotide sequence ID" value="NZ_JACCHL010000001.1"/>
</dbReference>
<evidence type="ECO:0000256" key="4">
    <source>
        <dbReference type="ARBA" id="ARBA00022729"/>
    </source>
</evidence>
<evidence type="ECO:0000313" key="16">
    <source>
        <dbReference type="Proteomes" id="UP000584931"/>
    </source>
</evidence>
<feature type="domain" description="GH10" evidence="14">
    <location>
        <begin position="48"/>
        <end position="362"/>
    </location>
</feature>
<evidence type="ECO:0000259" key="13">
    <source>
        <dbReference type="PROSITE" id="PS51173"/>
    </source>
</evidence>